<evidence type="ECO:0000256" key="5">
    <source>
        <dbReference type="ARBA" id="ARBA00040665"/>
    </source>
</evidence>
<dbReference type="KEGG" id="ptm:GSPATT00002209001"/>
<evidence type="ECO:0000256" key="3">
    <source>
        <dbReference type="ARBA" id="ARBA00022737"/>
    </source>
</evidence>
<evidence type="ECO:0000313" key="9">
    <source>
        <dbReference type="Proteomes" id="UP000000600"/>
    </source>
</evidence>
<dbReference type="Proteomes" id="UP000000600">
    <property type="component" value="Unassembled WGS sequence"/>
</dbReference>
<dbReference type="STRING" id="5888.A0DGB3"/>
<gene>
    <name evidence="8" type="ORF">GSPATT00002209001</name>
</gene>
<dbReference type="OrthoDB" id="286233at2759"/>
<keyword evidence="9" id="KW-1185">Reference proteome</keyword>
<comment type="subcellular location">
    <subcellularLocation>
        <location evidence="1">Cytoplasm</location>
    </subcellularLocation>
</comment>
<keyword evidence="2" id="KW-0963">Cytoplasm</keyword>
<dbReference type="RefSeq" id="XP_001449477.1">
    <property type="nucleotide sequence ID" value="XM_001449440.1"/>
</dbReference>
<evidence type="ECO:0000256" key="7">
    <source>
        <dbReference type="SAM" id="MobiDB-lite"/>
    </source>
</evidence>
<dbReference type="AlphaFoldDB" id="A0DGB3"/>
<evidence type="ECO:0000313" key="8">
    <source>
        <dbReference type="EMBL" id="CAK82080.1"/>
    </source>
</evidence>
<feature type="repeat" description="TPR" evidence="6">
    <location>
        <begin position="341"/>
        <end position="374"/>
    </location>
</feature>
<evidence type="ECO:0000256" key="2">
    <source>
        <dbReference type="ARBA" id="ARBA00022490"/>
    </source>
</evidence>
<name>A0DGB3_PARTE</name>
<dbReference type="PROSITE" id="PS50005">
    <property type="entry name" value="TPR"/>
    <property type="match status" value="2"/>
</dbReference>
<dbReference type="OMA" id="PNQQYDD"/>
<organism evidence="8 9">
    <name type="scientific">Paramecium tetraurelia</name>
    <dbReference type="NCBI Taxonomy" id="5888"/>
    <lineage>
        <taxon>Eukaryota</taxon>
        <taxon>Sar</taxon>
        <taxon>Alveolata</taxon>
        <taxon>Ciliophora</taxon>
        <taxon>Intramacronucleata</taxon>
        <taxon>Oligohymenophorea</taxon>
        <taxon>Peniculida</taxon>
        <taxon>Parameciidae</taxon>
        <taxon>Paramecium</taxon>
    </lineage>
</organism>
<proteinExistence type="predicted"/>
<evidence type="ECO:0000256" key="6">
    <source>
        <dbReference type="PROSITE-ProRule" id="PRU00339"/>
    </source>
</evidence>
<feature type="repeat" description="TPR" evidence="6">
    <location>
        <begin position="381"/>
        <end position="414"/>
    </location>
</feature>
<evidence type="ECO:0000256" key="4">
    <source>
        <dbReference type="ARBA" id="ARBA00022803"/>
    </source>
</evidence>
<keyword evidence="3" id="KW-0677">Repeat</keyword>
<evidence type="ECO:0000256" key="1">
    <source>
        <dbReference type="ARBA" id="ARBA00004496"/>
    </source>
</evidence>
<accession>A0DGB3</accession>
<feature type="region of interest" description="Disordered" evidence="7">
    <location>
        <begin position="1"/>
        <end position="25"/>
    </location>
</feature>
<dbReference type="PANTHER" id="PTHR46630:SF1">
    <property type="entry name" value="TETRATRICOPEPTIDE REPEAT PROTEIN 29"/>
    <property type="match status" value="1"/>
</dbReference>
<dbReference type="Gene3D" id="1.25.40.10">
    <property type="entry name" value="Tetratricopeptide repeat domain"/>
    <property type="match status" value="2"/>
</dbReference>
<reference evidence="8 9" key="1">
    <citation type="journal article" date="2006" name="Nature">
        <title>Global trends of whole-genome duplications revealed by the ciliate Paramecium tetraurelia.</title>
        <authorList>
            <consortium name="Genoscope"/>
            <person name="Aury J.-M."/>
            <person name="Jaillon O."/>
            <person name="Duret L."/>
            <person name="Noel B."/>
            <person name="Jubin C."/>
            <person name="Porcel B.M."/>
            <person name="Segurens B."/>
            <person name="Daubin V."/>
            <person name="Anthouard V."/>
            <person name="Aiach N."/>
            <person name="Arnaiz O."/>
            <person name="Billaut A."/>
            <person name="Beisson J."/>
            <person name="Blanc I."/>
            <person name="Bouhouche K."/>
            <person name="Camara F."/>
            <person name="Duharcourt S."/>
            <person name="Guigo R."/>
            <person name="Gogendeau D."/>
            <person name="Katinka M."/>
            <person name="Keller A.-M."/>
            <person name="Kissmehl R."/>
            <person name="Klotz C."/>
            <person name="Koll F."/>
            <person name="Le Moue A."/>
            <person name="Lepere C."/>
            <person name="Malinsky S."/>
            <person name="Nowacki M."/>
            <person name="Nowak J.K."/>
            <person name="Plattner H."/>
            <person name="Poulain J."/>
            <person name="Ruiz F."/>
            <person name="Serrano V."/>
            <person name="Zagulski M."/>
            <person name="Dessen P."/>
            <person name="Betermier M."/>
            <person name="Weissenbach J."/>
            <person name="Scarpelli C."/>
            <person name="Schachter V."/>
            <person name="Sperling L."/>
            <person name="Meyer E."/>
            <person name="Cohen J."/>
            <person name="Wincker P."/>
        </authorList>
    </citation>
    <scope>NUCLEOTIDE SEQUENCE [LARGE SCALE GENOMIC DNA]</scope>
    <source>
        <strain evidence="8 9">Stock d4-2</strain>
    </source>
</reference>
<dbReference type="Pfam" id="PF13424">
    <property type="entry name" value="TPR_12"/>
    <property type="match status" value="1"/>
</dbReference>
<sequence length="490" mass="56606">MSDKSKSPPTKKLTKNKIKKQFSNEKFSTKNYQPSRFVVAERLQPITYKAQEILSEFQTKIEDAFFSQPNQLKSVQPSQQRVLQVLLIEKYKKKPLRRQENDMQMYKDIFVQPKADALQELKEKEKDFEALFHKGQAKQYDKILNIKEEEDKPVKNLLGSLLNEQLIKSTAPIDNIDLKKEIDKVAQMDLPVQPETNFQFFDQQISVQPPDLPNASIASPLTPGNGYAPSIPYTHNVKENNRTSIKDLLVRAKAGMQAGDIQKEAHLSFYLGMVYESSKNHNEAVRFYKKFVACAKLMEDKIGMALGTNRVAFNYYNAGNFTKSIEFHKQNLQYSDQENMFTGFYNLGLAHRRLKNYEESIDYFSNALEWAQKRDEAESSCISYGQLGIVFLEVKQYDQAFENFQNCYELARRLKNHKLQLECLLNLIKISGYLQTSTEVQTQILKNAILCANHLNEKSIATLCLCNLGVLESKPPLPNQQYDDLEYEQF</sequence>
<dbReference type="GeneID" id="5035262"/>
<dbReference type="PANTHER" id="PTHR46630">
    <property type="entry name" value="TETRATRICOPEPTIDE REPEAT PROTEIN 29"/>
    <property type="match status" value="1"/>
</dbReference>
<dbReference type="InterPro" id="IPR011990">
    <property type="entry name" value="TPR-like_helical_dom_sf"/>
</dbReference>
<dbReference type="HOGENOM" id="CLU_569211_0_0_1"/>
<dbReference type="EMBL" id="CT868429">
    <property type="protein sequence ID" value="CAK82080.1"/>
    <property type="molecule type" value="Genomic_DNA"/>
</dbReference>
<dbReference type="SUPFAM" id="SSF48452">
    <property type="entry name" value="TPR-like"/>
    <property type="match status" value="1"/>
</dbReference>
<dbReference type="InParanoid" id="A0DGB3"/>
<dbReference type="eggNOG" id="ENOG502RQTX">
    <property type="taxonomic scope" value="Eukaryota"/>
</dbReference>
<keyword evidence="4 6" id="KW-0802">TPR repeat</keyword>
<dbReference type="InterPro" id="IPR051476">
    <property type="entry name" value="Bac_ResReg_Asp_Phosphatase"/>
</dbReference>
<dbReference type="InterPro" id="IPR019734">
    <property type="entry name" value="TPR_rpt"/>
</dbReference>
<dbReference type="GO" id="GO:0005737">
    <property type="term" value="C:cytoplasm"/>
    <property type="evidence" value="ECO:0007669"/>
    <property type="project" value="UniProtKB-SubCell"/>
</dbReference>
<protein>
    <recommendedName>
        <fullName evidence="5">Tetratricopeptide repeat protein 29</fullName>
    </recommendedName>
</protein>
<dbReference type="SMART" id="SM00028">
    <property type="entry name" value="TPR"/>
    <property type="match status" value="4"/>
</dbReference>